<protein>
    <submittedName>
        <fullName evidence="1">Uncharacterized protein</fullName>
    </submittedName>
</protein>
<keyword evidence="2" id="KW-1185">Reference proteome</keyword>
<accession>A0ACB8LL73</accession>
<organism evidence="1 2">
    <name type="scientific">Citrus sinensis</name>
    <name type="common">Sweet orange</name>
    <name type="synonym">Citrus aurantium var. sinensis</name>
    <dbReference type="NCBI Taxonomy" id="2711"/>
    <lineage>
        <taxon>Eukaryota</taxon>
        <taxon>Viridiplantae</taxon>
        <taxon>Streptophyta</taxon>
        <taxon>Embryophyta</taxon>
        <taxon>Tracheophyta</taxon>
        <taxon>Spermatophyta</taxon>
        <taxon>Magnoliopsida</taxon>
        <taxon>eudicotyledons</taxon>
        <taxon>Gunneridae</taxon>
        <taxon>Pentapetalae</taxon>
        <taxon>rosids</taxon>
        <taxon>malvids</taxon>
        <taxon>Sapindales</taxon>
        <taxon>Rutaceae</taxon>
        <taxon>Aurantioideae</taxon>
        <taxon>Citrus</taxon>
    </lineage>
</organism>
<evidence type="ECO:0000313" key="2">
    <source>
        <dbReference type="Proteomes" id="UP000829398"/>
    </source>
</evidence>
<dbReference type="EMBL" id="CM039173">
    <property type="protein sequence ID" value="KAH9773785.1"/>
    <property type="molecule type" value="Genomic_DNA"/>
</dbReference>
<proteinExistence type="predicted"/>
<gene>
    <name evidence="1" type="ORF">KPL71_013425</name>
</gene>
<reference evidence="2" key="1">
    <citation type="journal article" date="2023" name="Hortic. Res.">
        <title>A chromosome-level phased genome enabling allele-level studies in sweet orange: a case study on citrus Huanglongbing tolerance.</title>
        <authorList>
            <person name="Wu B."/>
            <person name="Yu Q."/>
            <person name="Deng Z."/>
            <person name="Duan Y."/>
            <person name="Luo F."/>
            <person name="Gmitter F. Jr."/>
        </authorList>
    </citation>
    <scope>NUCLEOTIDE SEQUENCE [LARGE SCALE GENOMIC DNA]</scope>
    <source>
        <strain evidence="2">cv. Valencia</strain>
    </source>
</reference>
<evidence type="ECO:0000313" key="1">
    <source>
        <dbReference type="EMBL" id="KAH9773785.1"/>
    </source>
</evidence>
<dbReference type="Proteomes" id="UP000829398">
    <property type="component" value="Chromosome 4"/>
</dbReference>
<name>A0ACB8LL73_CITSI</name>
<sequence length="605" mass="66541">MCTFNVLQARVPFSAVVAVYVEKSANREESLITSKVSVSESFTTPPLTEPPALEISAPIAVDLQHGVAAALLNDAVNQSSTKEDGDALMTTNLSSQEVPDRIRHEEAATKAQAAFRGYLARRAFRTLKGIIRLQAVIRGHLVRRQAVITLRCLLGIVKFQALARGRRVRYSDIGIQVQKICSSGKFQGANCSLSGVNSSTSLVKLSKNAVIRKVFLSRFSYQHEVSFGANGIAVLIVLNLSNSVVWKMTLTRWLKVHMLLASSPSDKPLCLRYDPGEPNSAWLWLERWMKSRFWEPHYQLKRNVQSKSETKRGNSQTIENEKGMSKRNVRKSARTNIENSSSQFALESEKPKRNPRKVSSHLVDSVQEHAQSDIEKVKRNTRKVPNSVKEASERLEVDNEKPKRSLKKASTSAPPDVSVQFTGDSVDKSTDTTVSVAKQSDVDTNLKLPEVVSTVDELLDHPASDLQPAESDGKIENIKEAAKDINSTDDQISNDNQKASQRRSSLPAKIDVQENGLHSTPKVPSYMAPTESAKAKLRGQGSPRLAHDGIDKNGTTRRHSLPSSTSSKLSSLSPRVPRLVQTAGKGVVRADRSLTSSRDGGGKNL</sequence>
<comment type="caution">
    <text evidence="1">The sequence shown here is derived from an EMBL/GenBank/DDBJ whole genome shotgun (WGS) entry which is preliminary data.</text>
</comment>